<gene>
    <name evidence="1" type="ORF">TMSB3V08_LOCUS2354</name>
</gene>
<proteinExistence type="predicted"/>
<organism evidence="1">
    <name type="scientific">Timema monikensis</name>
    <dbReference type="NCBI Taxonomy" id="170555"/>
    <lineage>
        <taxon>Eukaryota</taxon>
        <taxon>Metazoa</taxon>
        <taxon>Ecdysozoa</taxon>
        <taxon>Arthropoda</taxon>
        <taxon>Hexapoda</taxon>
        <taxon>Insecta</taxon>
        <taxon>Pterygota</taxon>
        <taxon>Neoptera</taxon>
        <taxon>Polyneoptera</taxon>
        <taxon>Phasmatodea</taxon>
        <taxon>Timematodea</taxon>
        <taxon>Timematoidea</taxon>
        <taxon>Timematidae</taxon>
        <taxon>Timema</taxon>
    </lineage>
</organism>
<accession>A0A7R9E389</accession>
<evidence type="ECO:0000313" key="1">
    <source>
        <dbReference type="EMBL" id="CAD7425445.1"/>
    </source>
</evidence>
<name>A0A7R9E389_9NEOP</name>
<dbReference type="AlphaFoldDB" id="A0A7R9E389"/>
<reference evidence="1" key="1">
    <citation type="submission" date="2020-11" db="EMBL/GenBank/DDBJ databases">
        <authorList>
            <person name="Tran Van P."/>
        </authorList>
    </citation>
    <scope>NUCLEOTIDE SEQUENCE</scope>
</reference>
<sequence>MDHHDNIFEADWHYLTPAFTSSIALYFRRTKSDYETGPFYSSLETKYFSSHPPFYENDTKIFVWNCALHSASDVVFHCCAYAHIGDVCRERRACQVERALLLSQCQLWRDVCMHLNTCIIINNCFQSVAKTPYLVTSCLVALAMSYAQDRTCWRKKVLSEECKVSLVLYCRPAHSVCSRAVLPCYLRENSCELCNSFFDLLGTGYKSISPVGLLHGCPQLLDPFCDLICPTNHLLRNRAGAVEVAMHIPHTLVMSSDNMKPRLEEWAVTINFPQEATIISLFIGSNGLAQVQTLFHGHWGEVREKMTGWKEGEEPDLHAVYSLAILCFLEPSSQPETDQLVTNMTHNTVGIMKLNTLNTLIHWLNGHSETSSCRHCSTSCGTWASTVLFNNSYITDLSFYTPL</sequence>
<protein>
    <submittedName>
        <fullName evidence="1">Uncharacterized protein</fullName>
    </submittedName>
</protein>
<dbReference type="EMBL" id="OB792955">
    <property type="protein sequence ID" value="CAD7425445.1"/>
    <property type="molecule type" value="Genomic_DNA"/>
</dbReference>